<feature type="domain" description="Glycosyltransferase subfamily 4-like N-terminal" evidence="2">
    <location>
        <begin position="13"/>
        <end position="170"/>
    </location>
</feature>
<organism evidence="3 4">
    <name type="scientific">Bacteroides acidifaciens</name>
    <dbReference type="NCBI Taxonomy" id="85831"/>
    <lineage>
        <taxon>Bacteria</taxon>
        <taxon>Pseudomonadati</taxon>
        <taxon>Bacteroidota</taxon>
        <taxon>Bacteroidia</taxon>
        <taxon>Bacteroidales</taxon>
        <taxon>Bacteroidaceae</taxon>
        <taxon>Bacteroides</taxon>
    </lineage>
</organism>
<dbReference type="Pfam" id="PF13439">
    <property type="entry name" value="Glyco_transf_4"/>
    <property type="match status" value="1"/>
</dbReference>
<name>A0A7J0A267_9BACE</name>
<evidence type="ECO:0000259" key="2">
    <source>
        <dbReference type="Pfam" id="PF13439"/>
    </source>
</evidence>
<evidence type="ECO:0000313" key="3">
    <source>
        <dbReference type="EMBL" id="GFH86377.1"/>
    </source>
</evidence>
<dbReference type="Pfam" id="PF00534">
    <property type="entry name" value="Glycos_transf_1"/>
    <property type="match status" value="1"/>
</dbReference>
<reference evidence="3 4" key="1">
    <citation type="journal article" date="2020" name="Microbiome">
        <title>Single-cell genomics of uncultured bacteria reveals dietary fiber responders in the mouse gut microbiota.</title>
        <authorList>
            <person name="Chijiiwa R."/>
            <person name="Hosokawa M."/>
            <person name="Kogawa M."/>
            <person name="Nishikawa Y."/>
            <person name="Ide K."/>
            <person name="Sakanashi C."/>
            <person name="Takahashi K."/>
            <person name="Takeyama H."/>
        </authorList>
    </citation>
    <scope>NUCLEOTIDE SEQUENCE [LARGE SCALE GENOMIC DNA]</scope>
    <source>
        <strain evidence="3">IMSAGC_001</strain>
    </source>
</reference>
<dbReference type="RefSeq" id="WP_172503860.1">
    <property type="nucleotide sequence ID" value="NZ_BLLS01000039.1"/>
</dbReference>
<comment type="caution">
    <text evidence="3">The sequence shown here is derived from an EMBL/GenBank/DDBJ whole genome shotgun (WGS) entry which is preliminary data.</text>
</comment>
<proteinExistence type="predicted"/>
<evidence type="ECO:0000313" key="4">
    <source>
        <dbReference type="Proteomes" id="UP000491181"/>
    </source>
</evidence>
<sequence>MRILHVITTLYTGGAEKLMVDLLPRMKAAGHYVELCVFDGTHTPFYAQLEKAGIRIHWLHKDSSVYNPLNIFYLWRLMRKGWDIVHTHNTAPQLFAAFGGVLCSVALVTTEHTTSNRRRDWKWYAWIDRWMYRQYKKVICISDQAANNHCRYIGENDSQNVCTIYNGIDYNKYAVAVPAKDVKSLGKKIITNVAGFRYQKDQPTLIKAMQYLPDDFHLCLVGDGERRTEFETLIKDLNLAQRVHLLGLRSDVPEILSASDYVVMCSHFEGLSLASLEGMSSGKPFLADNVDGLREIVEGNGILFEHEDAKGFADAVLRLDGNKTYCEQIVKQCQKKAVNYDISMMVGKYLDVYEKLIG</sequence>
<dbReference type="PANTHER" id="PTHR12526">
    <property type="entry name" value="GLYCOSYLTRANSFERASE"/>
    <property type="match status" value="1"/>
</dbReference>
<protein>
    <submittedName>
        <fullName evidence="3">N-acetyl-alpha-D-glucosaminyl L-malate synthase</fullName>
        <ecNumber evidence="3">2.4.1.-</ecNumber>
    </submittedName>
</protein>
<dbReference type="Proteomes" id="UP000491181">
    <property type="component" value="Unassembled WGS sequence"/>
</dbReference>
<dbReference type="InterPro" id="IPR028098">
    <property type="entry name" value="Glyco_trans_4-like_N"/>
</dbReference>
<dbReference type="AlphaFoldDB" id="A0A7J0A267"/>
<dbReference type="PANTHER" id="PTHR12526:SF630">
    <property type="entry name" value="GLYCOSYLTRANSFERASE"/>
    <property type="match status" value="1"/>
</dbReference>
<accession>A0A7J0A267</accession>
<keyword evidence="3" id="KW-0808">Transferase</keyword>
<dbReference type="SUPFAM" id="SSF53756">
    <property type="entry name" value="UDP-Glycosyltransferase/glycogen phosphorylase"/>
    <property type="match status" value="1"/>
</dbReference>
<dbReference type="EC" id="2.4.1.-" evidence="3"/>
<gene>
    <name evidence="3" type="primary">bshA_2</name>
    <name evidence="3" type="ORF">IMSAGC001_01785</name>
</gene>
<dbReference type="EMBL" id="BLLS01000039">
    <property type="protein sequence ID" value="GFH86377.1"/>
    <property type="molecule type" value="Genomic_DNA"/>
</dbReference>
<evidence type="ECO:0000259" key="1">
    <source>
        <dbReference type="Pfam" id="PF00534"/>
    </source>
</evidence>
<dbReference type="GO" id="GO:0016757">
    <property type="term" value="F:glycosyltransferase activity"/>
    <property type="evidence" value="ECO:0007669"/>
    <property type="project" value="UniProtKB-KW"/>
</dbReference>
<feature type="domain" description="Glycosyl transferase family 1" evidence="1">
    <location>
        <begin position="182"/>
        <end position="334"/>
    </location>
</feature>
<dbReference type="Gene3D" id="3.40.50.2000">
    <property type="entry name" value="Glycogen Phosphorylase B"/>
    <property type="match status" value="2"/>
</dbReference>
<keyword evidence="3" id="KW-0328">Glycosyltransferase</keyword>
<dbReference type="InterPro" id="IPR001296">
    <property type="entry name" value="Glyco_trans_1"/>
</dbReference>